<dbReference type="EMBL" id="JQZW01000008">
    <property type="protein sequence ID" value="KGN98056.1"/>
    <property type="molecule type" value="Genomic_DNA"/>
</dbReference>
<comment type="similarity">
    <text evidence="2">Belongs to the OmpP1/FadL family.</text>
</comment>
<comment type="subcellular location">
    <subcellularLocation>
        <location evidence="1">Cell outer membrane</location>
        <topology evidence="1">Multi-pass membrane protein</topology>
    </subcellularLocation>
</comment>
<keyword evidence="5 8" id="KW-0732">Signal</keyword>
<evidence type="ECO:0000256" key="5">
    <source>
        <dbReference type="ARBA" id="ARBA00022729"/>
    </source>
</evidence>
<dbReference type="Proteomes" id="UP000030134">
    <property type="component" value="Unassembled WGS sequence"/>
</dbReference>
<evidence type="ECO:0000256" key="1">
    <source>
        <dbReference type="ARBA" id="ARBA00004571"/>
    </source>
</evidence>
<dbReference type="OrthoDB" id="9765571at2"/>
<dbReference type="AlphaFoldDB" id="A0A0A2G490"/>
<dbReference type="InterPro" id="IPR005017">
    <property type="entry name" value="OMPP1/FadL/TodX"/>
</dbReference>
<keyword evidence="6" id="KW-0472">Membrane</keyword>
<accession>A0A0A2G490</accession>
<comment type="caution">
    <text evidence="9">The sequence shown here is derived from an EMBL/GenBank/DDBJ whole genome shotgun (WGS) entry which is preliminary data.</text>
</comment>
<keyword evidence="10" id="KW-1185">Reference proteome</keyword>
<gene>
    <name evidence="9" type="ORF">HQ36_03815</name>
</gene>
<protein>
    <recommendedName>
        <fullName evidence="11">Transporter</fullName>
    </recommendedName>
</protein>
<evidence type="ECO:0000256" key="4">
    <source>
        <dbReference type="ARBA" id="ARBA00022692"/>
    </source>
</evidence>
<organism evidence="9 10">
    <name type="scientific">Porphyromonas gingivicanis</name>
    <dbReference type="NCBI Taxonomy" id="266762"/>
    <lineage>
        <taxon>Bacteria</taxon>
        <taxon>Pseudomonadati</taxon>
        <taxon>Bacteroidota</taxon>
        <taxon>Bacteroidia</taxon>
        <taxon>Bacteroidales</taxon>
        <taxon>Porphyromonadaceae</taxon>
        <taxon>Porphyromonas</taxon>
    </lineage>
</organism>
<dbReference type="SUPFAM" id="SSF56935">
    <property type="entry name" value="Porins"/>
    <property type="match status" value="1"/>
</dbReference>
<evidence type="ECO:0000256" key="6">
    <source>
        <dbReference type="ARBA" id="ARBA00023136"/>
    </source>
</evidence>
<feature type="signal peptide" evidence="8">
    <location>
        <begin position="1"/>
        <end position="22"/>
    </location>
</feature>
<evidence type="ECO:0000256" key="8">
    <source>
        <dbReference type="SAM" id="SignalP"/>
    </source>
</evidence>
<feature type="chain" id="PRO_5001987004" description="Transporter" evidence="8">
    <location>
        <begin position="23"/>
        <end position="548"/>
    </location>
</feature>
<dbReference type="PANTHER" id="PTHR35093:SF8">
    <property type="entry name" value="OUTER MEMBRANE PROTEIN NMB0088-RELATED"/>
    <property type="match status" value="1"/>
</dbReference>
<dbReference type="Gene3D" id="2.40.160.60">
    <property type="entry name" value="Outer membrane protein transport protein (OMPP1/FadL/TodX)"/>
    <property type="match status" value="1"/>
</dbReference>
<evidence type="ECO:0000256" key="7">
    <source>
        <dbReference type="ARBA" id="ARBA00023237"/>
    </source>
</evidence>
<evidence type="ECO:0000256" key="2">
    <source>
        <dbReference type="ARBA" id="ARBA00008163"/>
    </source>
</evidence>
<evidence type="ECO:0000256" key="3">
    <source>
        <dbReference type="ARBA" id="ARBA00022452"/>
    </source>
</evidence>
<proteinExistence type="inferred from homology"/>
<name>A0A0A2G490_9PORP</name>
<keyword evidence="4" id="KW-0812">Transmembrane</keyword>
<evidence type="ECO:0008006" key="11">
    <source>
        <dbReference type="Google" id="ProtNLM"/>
    </source>
</evidence>
<dbReference type="RefSeq" id="WP_036883539.1">
    <property type="nucleotide sequence ID" value="NZ_JQZW01000008.1"/>
</dbReference>
<evidence type="ECO:0000313" key="10">
    <source>
        <dbReference type="Proteomes" id="UP000030134"/>
    </source>
</evidence>
<dbReference type="GO" id="GO:0009279">
    <property type="term" value="C:cell outer membrane"/>
    <property type="evidence" value="ECO:0007669"/>
    <property type="project" value="UniProtKB-SubCell"/>
</dbReference>
<dbReference type="eggNOG" id="COG2067">
    <property type="taxonomic scope" value="Bacteria"/>
</dbReference>
<sequence>MRKYIATLVLATACWGMQQAKAQSETDAFRLSHTAPLGGTARFQAMGGAFASLGGDPSSVTQNPAGIGVYRNSEISISFDNTSQMNRANWYNNNSKHKTSYFRSPNFSAIGSYYDRYSGNGFTFGFNRQNLARYNRSFKISSGQPIDFSLADYAALITPDQAKPEDLLPRTNFDPYKSSNYSWLSILAYEAGWTQKNKQGAYETQFFYPNRNGNYVPFGPSEAHINWREKGSVEAYDFTFGFNHRDRYYFGFSLRYTDIEYALASSYAEDFMDGDYLILGNELWTRGGGFSVSLGTILRPVGGLRVGLAYFSPTWMVLQDGFFASAKSRYSHALDNEGKPVPKDQWILNGKTPKDATSSYRLSSPSRFVVGLGYTFGSQGLISLDYELTPYNTMTLRDMQGESYFSVDNQAIEKHYGLAQTIRIGAEYKPISRLSLRLGSVITTSPMKKGQGLTSFDKNTTPILTAGTLPHYMIPTGSLTFTGGIGYRMSRSFYIDLAFVNSKTINHVYSFSTLSDSKGNPIGDFTSPQSIRLSENTLKTIFTLGYKF</sequence>
<dbReference type="PANTHER" id="PTHR35093">
    <property type="entry name" value="OUTER MEMBRANE PROTEIN NMB0088-RELATED"/>
    <property type="match status" value="1"/>
</dbReference>
<keyword evidence="7" id="KW-0998">Cell outer membrane</keyword>
<reference evidence="9 10" key="1">
    <citation type="submission" date="2014-08" db="EMBL/GenBank/DDBJ databases">
        <title>Porphyromonas gingivicanis strain:COT-022_OH1391 Genome sequencing.</title>
        <authorList>
            <person name="Wallis C."/>
            <person name="Deusch O."/>
            <person name="O'Flynn C."/>
            <person name="Davis I."/>
            <person name="Jospin G."/>
            <person name="Darling A.E."/>
            <person name="Coil D.A."/>
            <person name="Alexiev A."/>
            <person name="Horsfall A."/>
            <person name="Kirkwood N."/>
            <person name="Harris S."/>
            <person name="Eisen J.A."/>
        </authorList>
    </citation>
    <scope>NUCLEOTIDE SEQUENCE [LARGE SCALE GENOMIC DNA]</scope>
    <source>
        <strain evidence="10">COT-022 OH1391</strain>
    </source>
</reference>
<dbReference type="STRING" id="266762.HQ36_03815"/>
<keyword evidence="3" id="KW-1134">Transmembrane beta strand</keyword>
<dbReference type="GO" id="GO:0015483">
    <property type="term" value="F:long-chain fatty acid transporting porin activity"/>
    <property type="evidence" value="ECO:0007669"/>
    <property type="project" value="TreeGrafter"/>
</dbReference>
<evidence type="ECO:0000313" key="9">
    <source>
        <dbReference type="EMBL" id="KGN98056.1"/>
    </source>
</evidence>